<dbReference type="eggNOG" id="KOG1815">
    <property type="taxonomic scope" value="Eukaryota"/>
</dbReference>
<organism evidence="11 12">
    <name type="scientific">Ciona savignyi</name>
    <name type="common">Pacific transparent sea squirt</name>
    <dbReference type="NCBI Taxonomy" id="51511"/>
    <lineage>
        <taxon>Eukaryota</taxon>
        <taxon>Metazoa</taxon>
        <taxon>Chordata</taxon>
        <taxon>Tunicata</taxon>
        <taxon>Ascidiacea</taxon>
        <taxon>Phlebobranchia</taxon>
        <taxon>Cionidae</taxon>
        <taxon>Ciona</taxon>
    </lineage>
</organism>
<accession>H2ZD14</accession>
<dbReference type="GO" id="GO:0071797">
    <property type="term" value="C:LUBAC complex"/>
    <property type="evidence" value="ECO:0007669"/>
    <property type="project" value="TreeGrafter"/>
</dbReference>
<name>H2ZD14_CIOSA</name>
<dbReference type="GO" id="GO:0004842">
    <property type="term" value="F:ubiquitin-protein transferase activity"/>
    <property type="evidence" value="ECO:0007669"/>
    <property type="project" value="TreeGrafter"/>
</dbReference>
<evidence type="ECO:0000256" key="8">
    <source>
        <dbReference type="PROSITE-ProRule" id="PRU00175"/>
    </source>
</evidence>
<sequence>NYEQHISATKQRIMFCQEPTECMICMGEAAAGETVILMECLHTFCKDCLEQHVLLNENAIVCCPYIDDDYECPSQIQQREIQALISPDDFEKFLSRSLSLAERQTSNSYHCQYPNCPGWCEYDDTVNVFVCPVCKVENCLTCKAIHEGVSCLVYQEKLQNTATNDKSSKQTKNLLQRLVKTKDAMHCPQCNIIIQKMKGCDWVRCSMCKTEICWVTKGPRWGPGGRGDISGGCRCNVDGRKCHRKCNNCH</sequence>
<dbReference type="Proteomes" id="UP000007875">
    <property type="component" value="Unassembled WGS sequence"/>
</dbReference>
<dbReference type="PANTHER" id="PTHR22770:SF13">
    <property type="entry name" value="RING-TYPE DOMAIN-CONTAINING PROTEIN"/>
    <property type="match status" value="1"/>
</dbReference>
<keyword evidence="2" id="KW-0808">Transferase</keyword>
<evidence type="ECO:0000313" key="11">
    <source>
        <dbReference type="Ensembl" id="ENSCSAVP00000015480.1"/>
    </source>
</evidence>
<evidence type="ECO:0000256" key="3">
    <source>
        <dbReference type="ARBA" id="ARBA00022723"/>
    </source>
</evidence>
<reference evidence="12" key="1">
    <citation type="submission" date="2003-08" db="EMBL/GenBank/DDBJ databases">
        <authorList>
            <person name="Birren B."/>
            <person name="Nusbaum C."/>
            <person name="Abebe A."/>
            <person name="Abouelleil A."/>
            <person name="Adekoya E."/>
            <person name="Ait-zahra M."/>
            <person name="Allen N."/>
            <person name="Allen T."/>
            <person name="An P."/>
            <person name="Anderson M."/>
            <person name="Anderson S."/>
            <person name="Arachchi H."/>
            <person name="Armbruster J."/>
            <person name="Bachantsang P."/>
            <person name="Baldwin J."/>
            <person name="Barry A."/>
            <person name="Bayul T."/>
            <person name="Blitshsteyn B."/>
            <person name="Bloom T."/>
            <person name="Blye J."/>
            <person name="Boguslavskiy L."/>
            <person name="Borowsky M."/>
            <person name="Boukhgalter B."/>
            <person name="Brunache A."/>
            <person name="Butler J."/>
            <person name="Calixte N."/>
            <person name="Calvo S."/>
            <person name="Camarata J."/>
            <person name="Campo K."/>
            <person name="Chang J."/>
            <person name="Cheshatsang Y."/>
            <person name="Citroen M."/>
            <person name="Collymore A."/>
            <person name="Considine T."/>
            <person name="Cook A."/>
            <person name="Cooke P."/>
            <person name="Corum B."/>
            <person name="Cuomo C."/>
            <person name="David R."/>
            <person name="Dawoe T."/>
            <person name="Degray S."/>
            <person name="Dodge S."/>
            <person name="Dooley K."/>
            <person name="Dorje P."/>
            <person name="Dorjee K."/>
            <person name="Dorris L."/>
            <person name="Duffey N."/>
            <person name="Dupes A."/>
            <person name="Elkins T."/>
            <person name="Engels R."/>
            <person name="Erickson J."/>
            <person name="Farina A."/>
            <person name="Faro S."/>
            <person name="Ferreira P."/>
            <person name="Fischer H."/>
            <person name="Fitzgerald M."/>
            <person name="Foley K."/>
            <person name="Gage D."/>
            <person name="Galagan J."/>
            <person name="Gearin G."/>
            <person name="Gnerre S."/>
            <person name="Gnirke A."/>
            <person name="Goyette A."/>
            <person name="Graham J."/>
            <person name="Grandbois E."/>
            <person name="Gyaltsen K."/>
            <person name="Hafez N."/>
            <person name="Hagopian D."/>
            <person name="Hagos B."/>
            <person name="Hall J."/>
            <person name="Hatcher B."/>
            <person name="Heller A."/>
            <person name="Higgins H."/>
            <person name="Honan T."/>
            <person name="Horn A."/>
            <person name="Houde N."/>
            <person name="Hughes L."/>
            <person name="Hulme W."/>
            <person name="Husby E."/>
            <person name="Iliev I."/>
            <person name="Jaffe D."/>
            <person name="Jones C."/>
            <person name="Kamal M."/>
            <person name="Kamat A."/>
            <person name="Kamvysselis M."/>
            <person name="Karlsson E."/>
            <person name="Kells C."/>
            <person name="Kieu A."/>
            <person name="Kisner P."/>
            <person name="Kodira C."/>
            <person name="Kulbokas E."/>
            <person name="Labutti K."/>
            <person name="Lama D."/>
            <person name="Landers T."/>
            <person name="Leger J."/>
            <person name="Levine S."/>
            <person name="Lewis D."/>
            <person name="Lewis T."/>
            <person name="Lindblad-toh K."/>
            <person name="Liu X."/>
            <person name="Lokyitsang T."/>
            <person name="Lokyitsang Y."/>
            <person name="Lucien O."/>
            <person name="Lui A."/>
            <person name="Ma L.J."/>
            <person name="Mabbitt R."/>
            <person name="Macdonald J."/>
            <person name="Maclean C."/>
            <person name="Major J."/>
            <person name="Manning J."/>
            <person name="Marabella R."/>
            <person name="Maru K."/>
            <person name="Matthews C."/>
            <person name="Mauceli E."/>
            <person name="Mccarthy M."/>
            <person name="Mcdonough S."/>
            <person name="Mcghee T."/>
            <person name="Meldrim J."/>
            <person name="Meneus L."/>
            <person name="Mesirov J."/>
            <person name="Mihalev A."/>
            <person name="Mihova T."/>
            <person name="Mikkelsen T."/>
            <person name="Mlenga V."/>
            <person name="Moru K."/>
            <person name="Mozes J."/>
            <person name="Mulrain L."/>
            <person name="Munson G."/>
            <person name="Naylor J."/>
            <person name="Newes C."/>
            <person name="Nguyen C."/>
            <person name="Nguyen N."/>
            <person name="Nguyen T."/>
            <person name="Nicol R."/>
            <person name="Nielsen C."/>
            <person name="Nizzari M."/>
            <person name="Norbu C."/>
            <person name="Norbu N."/>
            <person name="O'donnell P."/>
            <person name="Okoawo O."/>
            <person name="O'leary S."/>
            <person name="Omotosho B."/>
            <person name="O'neill K."/>
            <person name="Osman S."/>
            <person name="Parker S."/>
            <person name="Perrin D."/>
            <person name="Phunkhang P."/>
            <person name="Piqani B."/>
            <person name="Purcell S."/>
            <person name="Rachupka T."/>
            <person name="Ramasamy U."/>
            <person name="Rameau R."/>
            <person name="Ray V."/>
            <person name="Raymond C."/>
            <person name="Retta R."/>
            <person name="Richardson S."/>
            <person name="Rise C."/>
            <person name="Rodriguez J."/>
            <person name="Rogers J."/>
            <person name="Rogov P."/>
            <person name="Rutman M."/>
            <person name="Schupbach R."/>
            <person name="Seaman C."/>
            <person name="Settipalli S."/>
            <person name="Sharpe T."/>
            <person name="Sheridan J."/>
            <person name="Sherpa N."/>
            <person name="Shi J."/>
            <person name="Smirnov S."/>
            <person name="Smith C."/>
            <person name="Sougnez C."/>
            <person name="Spencer B."/>
            <person name="Stalker J."/>
            <person name="Stange-thomann N."/>
            <person name="Stavropoulos S."/>
            <person name="Stetson K."/>
            <person name="Stone C."/>
            <person name="Stone S."/>
            <person name="Stubbs M."/>
            <person name="Talamas J."/>
            <person name="Tchuinga P."/>
            <person name="Tenzing P."/>
            <person name="Tesfaye S."/>
            <person name="Theodore J."/>
            <person name="Thoulutsang Y."/>
            <person name="Topham K."/>
            <person name="Towey S."/>
            <person name="Tsamla T."/>
            <person name="Tsomo N."/>
            <person name="Vallee D."/>
            <person name="Vassiliev H."/>
            <person name="Venkataraman V."/>
            <person name="Vinson J."/>
            <person name="Vo A."/>
            <person name="Wade C."/>
            <person name="Wang S."/>
            <person name="Wangchuk T."/>
            <person name="Wangdi T."/>
            <person name="Whittaker C."/>
            <person name="Wilkinson J."/>
            <person name="Wu Y."/>
            <person name="Wyman D."/>
            <person name="Yadav S."/>
            <person name="Yang S."/>
            <person name="Yang X."/>
            <person name="Yeager S."/>
            <person name="Yee E."/>
            <person name="Young G."/>
            <person name="Zainoun J."/>
            <person name="Zembeck L."/>
            <person name="Zimmer A."/>
            <person name="Zody M."/>
            <person name="Lander E."/>
        </authorList>
    </citation>
    <scope>NUCLEOTIDE SEQUENCE [LARGE SCALE GENOMIC DNA]</scope>
</reference>
<dbReference type="InterPro" id="IPR013083">
    <property type="entry name" value="Znf_RING/FYVE/PHD"/>
</dbReference>
<proteinExistence type="predicted"/>
<dbReference type="GO" id="GO:0043161">
    <property type="term" value="P:proteasome-mediated ubiquitin-dependent protein catabolic process"/>
    <property type="evidence" value="ECO:0007669"/>
    <property type="project" value="TreeGrafter"/>
</dbReference>
<dbReference type="InterPro" id="IPR044066">
    <property type="entry name" value="TRIAD_supradom"/>
</dbReference>
<keyword evidence="7" id="KW-0862">Zinc</keyword>
<dbReference type="FunFam" id="3.30.40.10:FF:000137">
    <property type="entry name" value="RanBP-type and C3HC4-type zinc finger-containing protein 1"/>
    <property type="match status" value="1"/>
</dbReference>
<evidence type="ECO:0000256" key="7">
    <source>
        <dbReference type="ARBA" id="ARBA00022833"/>
    </source>
</evidence>
<dbReference type="HOGENOM" id="CLU_074675_0_0_1"/>
<dbReference type="GeneTree" id="ENSGT00940000170338"/>
<dbReference type="PROSITE" id="PS50089">
    <property type="entry name" value="ZF_RING_2"/>
    <property type="match status" value="1"/>
</dbReference>
<dbReference type="SUPFAM" id="SSF57850">
    <property type="entry name" value="RING/U-box"/>
    <property type="match status" value="3"/>
</dbReference>
<reference evidence="11" key="2">
    <citation type="submission" date="2025-08" db="UniProtKB">
        <authorList>
            <consortium name="Ensembl"/>
        </authorList>
    </citation>
    <scope>IDENTIFICATION</scope>
</reference>
<dbReference type="AlphaFoldDB" id="H2ZD14"/>
<dbReference type="PANTHER" id="PTHR22770">
    <property type="entry name" value="UBIQUITIN CONJUGATING ENZYME 7 INTERACTING PROTEIN-RELATED"/>
    <property type="match status" value="1"/>
</dbReference>
<dbReference type="Ensembl" id="ENSCSAVT00000015658.1">
    <property type="protein sequence ID" value="ENSCSAVP00000015480.1"/>
    <property type="gene ID" value="ENSCSAVG00000009084.1"/>
</dbReference>
<dbReference type="InterPro" id="IPR017907">
    <property type="entry name" value="Znf_RING_CS"/>
</dbReference>
<keyword evidence="5 8" id="KW-0863">Zinc-finger</keyword>
<evidence type="ECO:0008006" key="13">
    <source>
        <dbReference type="Google" id="ProtNLM"/>
    </source>
</evidence>
<dbReference type="InterPro" id="IPR051628">
    <property type="entry name" value="LUBAC_E3_Ligases"/>
</dbReference>
<evidence type="ECO:0000256" key="5">
    <source>
        <dbReference type="ARBA" id="ARBA00022771"/>
    </source>
</evidence>
<feature type="domain" description="RING-type" evidence="10">
    <location>
        <begin position="18"/>
        <end position="246"/>
    </location>
</feature>
<dbReference type="InParanoid" id="H2ZD14"/>
<dbReference type="Pfam" id="PF13639">
    <property type="entry name" value="zf-RING_2"/>
    <property type="match status" value="1"/>
</dbReference>
<dbReference type="InterPro" id="IPR001841">
    <property type="entry name" value="Znf_RING"/>
</dbReference>
<evidence type="ECO:0000256" key="1">
    <source>
        <dbReference type="ARBA" id="ARBA00004906"/>
    </source>
</evidence>
<evidence type="ECO:0000256" key="2">
    <source>
        <dbReference type="ARBA" id="ARBA00022679"/>
    </source>
</evidence>
<dbReference type="CDD" id="cd20345">
    <property type="entry name" value="BRcat_RBR_HOIL1"/>
    <property type="match status" value="1"/>
</dbReference>
<dbReference type="OMA" id="DINCPEC"/>
<reference evidence="11" key="3">
    <citation type="submission" date="2025-09" db="UniProtKB">
        <authorList>
            <consortium name="Ensembl"/>
        </authorList>
    </citation>
    <scope>IDENTIFICATION</scope>
</reference>
<keyword evidence="4" id="KW-0677">Repeat</keyword>
<dbReference type="GO" id="GO:0043130">
    <property type="term" value="F:ubiquitin binding"/>
    <property type="evidence" value="ECO:0007669"/>
    <property type="project" value="TreeGrafter"/>
</dbReference>
<dbReference type="Gene3D" id="1.20.120.1750">
    <property type="match status" value="1"/>
</dbReference>
<evidence type="ECO:0000259" key="10">
    <source>
        <dbReference type="PROSITE" id="PS51873"/>
    </source>
</evidence>
<comment type="pathway">
    <text evidence="1">Protein modification; protein ubiquitination.</text>
</comment>
<keyword evidence="12" id="KW-1185">Reference proteome</keyword>
<evidence type="ECO:0000259" key="9">
    <source>
        <dbReference type="PROSITE" id="PS50089"/>
    </source>
</evidence>
<dbReference type="GO" id="GO:0008270">
    <property type="term" value="F:zinc ion binding"/>
    <property type="evidence" value="ECO:0007669"/>
    <property type="project" value="UniProtKB-KW"/>
</dbReference>
<dbReference type="STRING" id="51511.ENSCSAVP00000015480"/>
<evidence type="ECO:0000313" key="12">
    <source>
        <dbReference type="Proteomes" id="UP000007875"/>
    </source>
</evidence>
<keyword evidence="6" id="KW-0833">Ubl conjugation pathway</keyword>
<dbReference type="PROSITE" id="PS00518">
    <property type="entry name" value="ZF_RING_1"/>
    <property type="match status" value="1"/>
</dbReference>
<dbReference type="GO" id="GO:0097039">
    <property type="term" value="P:protein linear polyubiquitination"/>
    <property type="evidence" value="ECO:0007669"/>
    <property type="project" value="TreeGrafter"/>
</dbReference>
<evidence type="ECO:0000256" key="4">
    <source>
        <dbReference type="ARBA" id="ARBA00022737"/>
    </source>
</evidence>
<dbReference type="Gene3D" id="3.30.40.10">
    <property type="entry name" value="Zinc/RING finger domain, C3HC4 (zinc finger)"/>
    <property type="match status" value="1"/>
</dbReference>
<dbReference type="PROSITE" id="PS51873">
    <property type="entry name" value="TRIAD"/>
    <property type="match status" value="1"/>
</dbReference>
<dbReference type="InterPro" id="IPR047558">
    <property type="entry name" value="BRcat_RBR_HOIL1"/>
</dbReference>
<protein>
    <recommendedName>
        <fullName evidence="13">RBR-type E3 ubiquitin transferase</fullName>
    </recommendedName>
</protein>
<feature type="domain" description="RING-type" evidence="9">
    <location>
        <begin position="22"/>
        <end position="64"/>
    </location>
</feature>
<evidence type="ECO:0000256" key="6">
    <source>
        <dbReference type="ARBA" id="ARBA00022786"/>
    </source>
</evidence>
<keyword evidence="3" id="KW-0479">Metal-binding</keyword>